<proteinExistence type="predicted"/>
<dbReference type="Gene3D" id="3.40.50.300">
    <property type="entry name" value="P-loop containing nucleotide triphosphate hydrolases"/>
    <property type="match status" value="1"/>
</dbReference>
<protein>
    <recommendedName>
        <fullName evidence="3">ATP-binding protein</fullName>
    </recommendedName>
</protein>
<gene>
    <name evidence="1" type="ORF">ACFO9E_00045</name>
</gene>
<sequence>MIRRDELLFEDLLDEHLTGDLVRRDWLLGRVKELLDAPRIRFIVLEGVAGTGKSTFLASLAREPGINPRYFIRRDSIAPLSSGDGRAFLVRVGHQIAVLRPELMDLDLAVSATMEVEQADDLIGVEIGRLVVSSFRRTAFEIRQSAAEAGQVIAVRIGELIDDLSRTSLADLTRQALIEPAARLAAADRSAAIVLLIDGLDEIGVATGWAGGEDSIIDWLTDCAELPENLRVVVTTRPLPLKQFYRRQQNRYARISLDGHRQQIEDEIAAYAASVLARAGITGRPGLDREVARKADNVFLYAALWAKTVPDLLDPQSLPDGLDDLYEYLVDQARRASGRRVPGKRAGDSQWKAYYQPLLATLAIAFTPLPPQSLAGYLGFPASSPDILAAALEDLGPILRVDHNRVRFCHGSLADFLTTPSRYEYWSVQPSTKHLQLARNLIGLYGHDWASCEDVYALTYTARHLVAALEEGVREALDPLAGLLGGMSFGRAKARHAEVGFGSLVTDHIAAWTVAPERRNDLARGLARVAISLEAHDQLRDTLGYRTDGKELHKLVLTLLGDEELLREHAAPDRQQALALVAAHSESTRIRRLGGAANLERAGEILRRLVSADVSGDEEPGNLSAIFYDFAYLEFLLGDAEAACSWFHRSIEVDERRGNTKGLYITKSALRRLEFHLGELTPDAYRAFLDEAEAYFSGLGPDAQGERWIMTLTFHRLELALATNDPAVADAQLAALEDNTWLRDYGRTDDRAKDDLITLARARTKLARQDWTEAVSLFEQRLGEDLDGDPDHREEMARDLYEYATALVGAGRPDDAQRVLALASNLPDGTGAWLWKPRIRALQDALE</sequence>
<dbReference type="InterPro" id="IPR027417">
    <property type="entry name" value="P-loop_NTPase"/>
</dbReference>
<evidence type="ECO:0000313" key="2">
    <source>
        <dbReference type="Proteomes" id="UP001595993"/>
    </source>
</evidence>
<dbReference type="RefSeq" id="WP_381190364.1">
    <property type="nucleotide sequence ID" value="NZ_JBHSFE010000001.1"/>
</dbReference>
<name>A0ABV9FX82_9ACTN</name>
<evidence type="ECO:0000313" key="1">
    <source>
        <dbReference type="EMBL" id="MFC4606227.1"/>
    </source>
</evidence>
<comment type="caution">
    <text evidence="1">The sequence shown here is derived from an EMBL/GenBank/DDBJ whole genome shotgun (WGS) entry which is preliminary data.</text>
</comment>
<reference evidence="2" key="1">
    <citation type="journal article" date="2019" name="Int. J. Syst. Evol. Microbiol.">
        <title>The Global Catalogue of Microorganisms (GCM) 10K type strain sequencing project: providing services to taxonomists for standard genome sequencing and annotation.</title>
        <authorList>
            <consortium name="The Broad Institute Genomics Platform"/>
            <consortium name="The Broad Institute Genome Sequencing Center for Infectious Disease"/>
            <person name="Wu L."/>
            <person name="Ma J."/>
        </authorList>
    </citation>
    <scope>NUCLEOTIDE SEQUENCE [LARGE SCALE GENOMIC DNA]</scope>
    <source>
        <strain evidence="2">CGMCC 4.7139</strain>
    </source>
</reference>
<dbReference type="EMBL" id="JBHSFE010000001">
    <property type="protein sequence ID" value="MFC4606227.1"/>
    <property type="molecule type" value="Genomic_DNA"/>
</dbReference>
<evidence type="ECO:0008006" key="3">
    <source>
        <dbReference type="Google" id="ProtNLM"/>
    </source>
</evidence>
<dbReference type="PANTHER" id="PTHR10039:SF14">
    <property type="entry name" value="NACHT DOMAIN-CONTAINING PROTEIN"/>
    <property type="match status" value="1"/>
</dbReference>
<keyword evidence="2" id="KW-1185">Reference proteome</keyword>
<organism evidence="1 2">
    <name type="scientific">Streptomyces maoxianensis</name>
    <dbReference type="NCBI Taxonomy" id="1459942"/>
    <lineage>
        <taxon>Bacteria</taxon>
        <taxon>Bacillati</taxon>
        <taxon>Actinomycetota</taxon>
        <taxon>Actinomycetes</taxon>
        <taxon>Kitasatosporales</taxon>
        <taxon>Streptomycetaceae</taxon>
        <taxon>Streptomyces</taxon>
    </lineage>
</organism>
<dbReference type="SUPFAM" id="SSF52540">
    <property type="entry name" value="P-loop containing nucleoside triphosphate hydrolases"/>
    <property type="match status" value="1"/>
</dbReference>
<accession>A0ABV9FX82</accession>
<dbReference type="Proteomes" id="UP001595993">
    <property type="component" value="Unassembled WGS sequence"/>
</dbReference>
<dbReference type="SUPFAM" id="SSF48452">
    <property type="entry name" value="TPR-like"/>
    <property type="match status" value="1"/>
</dbReference>
<dbReference type="InterPro" id="IPR011990">
    <property type="entry name" value="TPR-like_helical_dom_sf"/>
</dbReference>
<dbReference type="PANTHER" id="PTHR10039">
    <property type="entry name" value="AMELOGENIN"/>
    <property type="match status" value="1"/>
</dbReference>